<dbReference type="InterPro" id="IPR007111">
    <property type="entry name" value="NACHT_NTPase"/>
</dbReference>
<dbReference type="PROSITE" id="PS00678">
    <property type="entry name" value="WD_REPEATS_1"/>
    <property type="match status" value="8"/>
</dbReference>
<feature type="repeat" description="WD" evidence="3">
    <location>
        <begin position="1146"/>
        <end position="1187"/>
    </location>
</feature>
<proteinExistence type="predicted"/>
<evidence type="ECO:0000313" key="7">
    <source>
        <dbReference type="Proteomes" id="UP000663888"/>
    </source>
</evidence>
<evidence type="ECO:0000256" key="3">
    <source>
        <dbReference type="PROSITE-ProRule" id="PRU00221"/>
    </source>
</evidence>
<dbReference type="InterPro" id="IPR059179">
    <property type="entry name" value="MLKL-like_MCAfunc"/>
</dbReference>
<dbReference type="PROSITE" id="PS50837">
    <property type="entry name" value="NACHT"/>
    <property type="match status" value="1"/>
</dbReference>
<accession>A0A8H3GVP1</accession>
<sequence length="1493" mass="165963">MVFKRIFNRNKKKKADSDSRGSQSRPDTPSPKASIRTVSPTPVSSMAVSALVFQPFAQLPVSPPGEIAVTDVDNWVNLTAFLDLLRQTTLFAPLAASIDDLSWFIRAHENVATARKEYKDLHAQLEGVFKDLRIHFSGATPPAMTTSMLNLCESIHAEIRQVYGTQERNIISRYLQAEQDLDKLTECYRRIQGHLERIMLNANLNIWRIVDKQTTEAQLGKLNPSMAACYDSAEANVFQRRECAAKTREQVLVDLTTWKNNFDVEKVCWMNGMAGTGKTTIATTLCATLSQSHQLGASFFCTRSIPACRDVKLILPTIAYQLARFSDPFRAALLKVLEQDPDVHTKVPRVQFRRMILQPFQEVSRSLPRGVVIVIDALDECDDGNGVEQILEVILESASDLPVKFLVSSRPEYHIRARISKSTLKTQLVLHELDDKMVKQDIDTYLRGELALMSTPLTNPQLDGLVERAGTLFIYAATVVRYIKGGDTMRRLAAVLQVPGVGQTSNRNTKEIDKLYRAVLMSAFNDDDLEPFEREQMELVLHTVVCAQEPLTVDALAGLLHLERAQVTDGLKPLWSVLHVSESDTAHRVSILHALFPDYILDPKRSNQLACNAQVHNGKLAELCFARIERNPSQINICGLESSYLFDKDVPRMDDKMQKAIPLDLLYACEYWAVHLSLGGMSNNRAELLYEFLSKRLLLWMEVLNIANKIDQGIGLMQKAVTWLKDTNGLESTTLLARDARRFVTTFATSPVSQSTPHLYVSMLSSWPDHQPIAQYYSQRAENLVRIKGMHTAERQLGLLSLVQARGEIYCVAYSPTGRFFAAGTISGEILIWDAVGCRMTIDPINAHSNAVRSIAISPDGTCVCSGSHDETIYVWDSQNGQLVAGPLEDHVSWVMSIAYSPDGRWLASGSLDGSVCIWNTESWEKKQQFLIGHDGRVLSVAFSLDGSTVAASHESVIYLWDPFGNQTIGKPFEGHTNDVNTLLFLPDGKHLVSGSHDRTIRIWNITSHQTAFGPFHDHLAPLYSLTVSPDGKLLVSASSDGTMRMWDTATWQTRALIQHTGVANSATFSPDGSQLISGSVDANVRVWDVKDILDGQRADNQSEGHSAWVRSVAFSPCGKHLVSGSYDMTVCIRDSQTGQLLHPQLKGHSDGVISVGVSADSSRIFSVSADRMIHVWDTQSGQLEYTIGPIETDDRNDAYYQQNWPADYRFDGRRVVCGSQSGRIYMWEDSKLSYSCTGHNDQVKAIAFSPDGQSFVSGAEDGEVIIWKASNGERLFDPFGRRSGRVRSTVFSSDGSLMASGSDDHTIRLWNINTGLPIGDAFKGHTGYVRSVAFSSRGDQLVSGSQDRTVRIWDIATGQSIATLKGHTDPVLSVAFSPDQSRVVSGSGDKTIRFWDVPPAICTSTQGQIDSEHSIQEIANDTQGYSPPEWEIGQDGWVRDSHDRLLLWVPPDLRSITLSRHNPVLISCQGRIELDFTGARIGDEWVTCYQPW</sequence>
<dbReference type="Gene3D" id="3.40.50.300">
    <property type="entry name" value="P-loop containing nucleotide triphosphate hydrolases"/>
    <property type="match status" value="1"/>
</dbReference>
<dbReference type="PANTHER" id="PTHR22847:SF637">
    <property type="entry name" value="WD REPEAT DOMAIN 5B"/>
    <property type="match status" value="1"/>
</dbReference>
<evidence type="ECO:0000256" key="1">
    <source>
        <dbReference type="ARBA" id="ARBA00022574"/>
    </source>
</evidence>
<dbReference type="SMART" id="SM00320">
    <property type="entry name" value="WD40"/>
    <property type="match status" value="14"/>
</dbReference>
<feature type="repeat" description="WD" evidence="3">
    <location>
        <begin position="1103"/>
        <end position="1144"/>
    </location>
</feature>
<dbReference type="EMBL" id="CAJMWX010001118">
    <property type="protein sequence ID" value="CAE6468701.1"/>
    <property type="molecule type" value="Genomic_DNA"/>
</dbReference>
<evidence type="ECO:0000313" key="6">
    <source>
        <dbReference type="EMBL" id="CAE6468701.1"/>
    </source>
</evidence>
<feature type="repeat" description="WD" evidence="3">
    <location>
        <begin position="1365"/>
        <end position="1398"/>
    </location>
</feature>
<dbReference type="InterPro" id="IPR020472">
    <property type="entry name" value="WD40_PAC1"/>
</dbReference>
<name>A0A8H3GVP1_9AGAM</name>
<dbReference type="InterPro" id="IPR019775">
    <property type="entry name" value="WD40_repeat_CS"/>
</dbReference>
<feature type="repeat" description="WD" evidence="3">
    <location>
        <begin position="1280"/>
        <end position="1316"/>
    </location>
</feature>
<organism evidence="6 7">
    <name type="scientific">Rhizoctonia solani</name>
    <dbReference type="NCBI Taxonomy" id="456999"/>
    <lineage>
        <taxon>Eukaryota</taxon>
        <taxon>Fungi</taxon>
        <taxon>Dikarya</taxon>
        <taxon>Basidiomycota</taxon>
        <taxon>Agaricomycotina</taxon>
        <taxon>Agaricomycetes</taxon>
        <taxon>Cantharellales</taxon>
        <taxon>Ceratobasidiaceae</taxon>
        <taxon>Rhizoctonia</taxon>
    </lineage>
</organism>
<dbReference type="Proteomes" id="UP000663888">
    <property type="component" value="Unassembled WGS sequence"/>
</dbReference>
<feature type="repeat" description="WD" evidence="3">
    <location>
        <begin position="1237"/>
        <end position="1278"/>
    </location>
</feature>
<feature type="repeat" description="WD" evidence="3">
    <location>
        <begin position="1323"/>
        <end position="1364"/>
    </location>
</feature>
<feature type="repeat" description="WD" evidence="3">
    <location>
        <begin position="973"/>
        <end position="1014"/>
    </location>
</feature>
<evidence type="ECO:0000256" key="4">
    <source>
        <dbReference type="SAM" id="MobiDB-lite"/>
    </source>
</evidence>
<dbReference type="PROSITE" id="PS50082">
    <property type="entry name" value="WD_REPEATS_2"/>
    <property type="match status" value="13"/>
</dbReference>
<dbReference type="PANTHER" id="PTHR22847">
    <property type="entry name" value="WD40 REPEAT PROTEIN"/>
    <property type="match status" value="1"/>
</dbReference>
<dbReference type="Pfam" id="PF24883">
    <property type="entry name" value="NPHP3_N"/>
    <property type="match status" value="1"/>
</dbReference>
<reference evidence="6" key="1">
    <citation type="submission" date="2021-01" db="EMBL/GenBank/DDBJ databases">
        <authorList>
            <person name="Kaushik A."/>
        </authorList>
    </citation>
    <scope>NUCLEOTIDE SEQUENCE</scope>
    <source>
        <strain evidence="6">AG4-R118</strain>
    </source>
</reference>
<protein>
    <recommendedName>
        <fullName evidence="5">NACHT domain-containing protein</fullName>
    </recommendedName>
</protein>
<dbReference type="GO" id="GO:1990234">
    <property type="term" value="C:transferase complex"/>
    <property type="evidence" value="ECO:0007669"/>
    <property type="project" value="UniProtKB-ARBA"/>
</dbReference>
<feature type="region of interest" description="Disordered" evidence="4">
    <location>
        <begin position="1"/>
        <end position="38"/>
    </location>
</feature>
<keyword evidence="2" id="KW-0677">Repeat</keyword>
<feature type="compositionally biased region" description="Basic residues" evidence="4">
    <location>
        <begin position="1"/>
        <end position="14"/>
    </location>
</feature>
<dbReference type="Gene3D" id="2.130.10.10">
    <property type="entry name" value="YVTN repeat-like/Quinoprotein amine dehydrogenase"/>
    <property type="match status" value="5"/>
</dbReference>
<dbReference type="PRINTS" id="PR00320">
    <property type="entry name" value="GPROTEINBRPT"/>
</dbReference>
<feature type="repeat" description="WD" evidence="3">
    <location>
        <begin position="845"/>
        <end position="886"/>
    </location>
</feature>
<feature type="repeat" description="WD" evidence="3">
    <location>
        <begin position="1016"/>
        <end position="1048"/>
    </location>
</feature>
<feature type="repeat" description="WD" evidence="3">
    <location>
        <begin position="1057"/>
        <end position="1091"/>
    </location>
</feature>
<dbReference type="Pfam" id="PF00400">
    <property type="entry name" value="WD40"/>
    <property type="match status" value="13"/>
</dbReference>
<feature type="repeat" description="WD" evidence="3">
    <location>
        <begin position="888"/>
        <end position="929"/>
    </location>
</feature>
<dbReference type="CDD" id="cd00200">
    <property type="entry name" value="WD40"/>
    <property type="match status" value="2"/>
</dbReference>
<feature type="domain" description="NACHT" evidence="5">
    <location>
        <begin position="266"/>
        <end position="411"/>
    </location>
</feature>
<dbReference type="PROSITE" id="PS50294">
    <property type="entry name" value="WD_REPEATS_REGION"/>
    <property type="match status" value="11"/>
</dbReference>
<dbReference type="SUPFAM" id="SSF52540">
    <property type="entry name" value="P-loop containing nucleoside triphosphate hydrolases"/>
    <property type="match status" value="1"/>
</dbReference>
<dbReference type="InterPro" id="IPR056884">
    <property type="entry name" value="NPHP3-like_N"/>
</dbReference>
<dbReference type="InterPro" id="IPR001680">
    <property type="entry name" value="WD40_rpt"/>
</dbReference>
<comment type="caution">
    <text evidence="6">The sequence shown here is derived from an EMBL/GenBank/DDBJ whole genome shotgun (WGS) entry which is preliminary data.</text>
</comment>
<dbReference type="InterPro" id="IPR015943">
    <property type="entry name" value="WD40/YVTN_repeat-like_dom_sf"/>
</dbReference>
<dbReference type="SUPFAM" id="SSF50998">
    <property type="entry name" value="Quinoprotein alcohol dehydrogenase-like"/>
    <property type="match status" value="2"/>
</dbReference>
<dbReference type="CDD" id="cd21037">
    <property type="entry name" value="MLKL_NTD"/>
    <property type="match status" value="1"/>
</dbReference>
<dbReference type="InterPro" id="IPR027417">
    <property type="entry name" value="P-loop_NTPase"/>
</dbReference>
<feature type="repeat" description="WD" evidence="3">
    <location>
        <begin position="931"/>
        <end position="962"/>
    </location>
</feature>
<evidence type="ECO:0000259" key="5">
    <source>
        <dbReference type="PROSITE" id="PS50837"/>
    </source>
</evidence>
<gene>
    <name evidence="6" type="ORF">RDB_LOCUS103010</name>
</gene>
<feature type="repeat" description="WD" evidence="3">
    <location>
        <begin position="802"/>
        <end position="834"/>
    </location>
</feature>
<dbReference type="InterPro" id="IPR011047">
    <property type="entry name" value="Quinoprotein_ADH-like_sf"/>
</dbReference>
<evidence type="ECO:0000256" key="2">
    <source>
        <dbReference type="ARBA" id="ARBA00022737"/>
    </source>
</evidence>
<keyword evidence="1 3" id="KW-0853">WD repeat</keyword>